<dbReference type="InterPro" id="IPR011712">
    <property type="entry name" value="Sig_transdc_His_kin_sub3_dim/P"/>
</dbReference>
<feature type="transmembrane region" description="Helical" evidence="5">
    <location>
        <begin position="167"/>
        <end position="186"/>
    </location>
</feature>
<feature type="domain" description="Signal transduction histidine kinase subgroup 3 dimerisation and phosphoacceptor" evidence="7">
    <location>
        <begin position="244"/>
        <end position="307"/>
    </location>
</feature>
<evidence type="ECO:0000256" key="3">
    <source>
        <dbReference type="ARBA" id="ARBA00023012"/>
    </source>
</evidence>
<dbReference type="Gene3D" id="3.30.565.10">
    <property type="entry name" value="Histidine kinase-like ATPase, C-terminal domain"/>
    <property type="match status" value="1"/>
</dbReference>
<evidence type="ECO:0000256" key="5">
    <source>
        <dbReference type="SAM" id="Phobius"/>
    </source>
</evidence>
<dbReference type="CDD" id="cd16917">
    <property type="entry name" value="HATPase_UhpB-NarQ-NarX-like"/>
    <property type="match status" value="1"/>
</dbReference>
<dbReference type="Proteomes" id="UP000241074">
    <property type="component" value="Chromosome"/>
</dbReference>
<evidence type="ECO:0000256" key="1">
    <source>
        <dbReference type="ARBA" id="ARBA00022679"/>
    </source>
</evidence>
<accession>A0A2P1PXN3</accession>
<evidence type="ECO:0000256" key="4">
    <source>
        <dbReference type="SAM" id="MobiDB-lite"/>
    </source>
</evidence>
<keyword evidence="5" id="KW-0472">Membrane</keyword>
<gene>
    <name evidence="8" type="ORF">C7S18_21420</name>
</gene>
<evidence type="ECO:0000259" key="6">
    <source>
        <dbReference type="Pfam" id="PF02518"/>
    </source>
</evidence>
<keyword evidence="5" id="KW-1133">Transmembrane helix</keyword>
<dbReference type="PANTHER" id="PTHR24421:SF59">
    <property type="entry name" value="OXYGEN SENSOR HISTIDINE KINASE NREB"/>
    <property type="match status" value="1"/>
</dbReference>
<keyword evidence="1" id="KW-0808">Transferase</keyword>
<dbReference type="EMBL" id="CP027860">
    <property type="protein sequence ID" value="AVP99574.1"/>
    <property type="molecule type" value="Genomic_DNA"/>
</dbReference>
<dbReference type="InterPro" id="IPR050482">
    <property type="entry name" value="Sensor_HK_TwoCompSys"/>
</dbReference>
<dbReference type="Pfam" id="PF07730">
    <property type="entry name" value="HisKA_3"/>
    <property type="match status" value="1"/>
</dbReference>
<dbReference type="Gene3D" id="1.20.5.1930">
    <property type="match status" value="1"/>
</dbReference>
<dbReference type="GO" id="GO:0016020">
    <property type="term" value="C:membrane"/>
    <property type="evidence" value="ECO:0007669"/>
    <property type="project" value="InterPro"/>
</dbReference>
<organism evidence="8 9">
    <name type="scientific">Ahniella affigens</name>
    <dbReference type="NCBI Taxonomy" id="2021234"/>
    <lineage>
        <taxon>Bacteria</taxon>
        <taxon>Pseudomonadati</taxon>
        <taxon>Pseudomonadota</taxon>
        <taxon>Gammaproteobacteria</taxon>
        <taxon>Lysobacterales</taxon>
        <taxon>Rhodanobacteraceae</taxon>
        <taxon>Ahniella</taxon>
    </lineage>
</organism>
<name>A0A2P1PXN3_9GAMM</name>
<evidence type="ECO:0000313" key="9">
    <source>
        <dbReference type="Proteomes" id="UP000241074"/>
    </source>
</evidence>
<reference evidence="8 9" key="1">
    <citation type="submission" date="2018-03" db="EMBL/GenBank/DDBJ databases">
        <title>Ahniella affigens gen. nov., sp. nov., a gammaproteobacterium isolated from sandy soil near a stream.</title>
        <authorList>
            <person name="Ko Y."/>
            <person name="Kim J.-H."/>
        </authorList>
    </citation>
    <scope>NUCLEOTIDE SEQUENCE [LARGE SCALE GENOMIC DNA]</scope>
    <source>
        <strain evidence="8 9">D13</strain>
    </source>
</reference>
<dbReference type="PANTHER" id="PTHR24421">
    <property type="entry name" value="NITRATE/NITRITE SENSOR PROTEIN NARX-RELATED"/>
    <property type="match status" value="1"/>
</dbReference>
<feature type="transmembrane region" description="Helical" evidence="5">
    <location>
        <begin position="128"/>
        <end position="155"/>
    </location>
</feature>
<dbReference type="InterPro" id="IPR036890">
    <property type="entry name" value="HATPase_C_sf"/>
</dbReference>
<dbReference type="GO" id="GO:0000155">
    <property type="term" value="F:phosphorelay sensor kinase activity"/>
    <property type="evidence" value="ECO:0007669"/>
    <property type="project" value="InterPro"/>
</dbReference>
<feature type="region of interest" description="Disordered" evidence="4">
    <location>
        <begin position="1"/>
        <end position="32"/>
    </location>
</feature>
<dbReference type="InterPro" id="IPR003594">
    <property type="entry name" value="HATPase_dom"/>
</dbReference>
<keyword evidence="9" id="KW-1185">Reference proteome</keyword>
<feature type="transmembrane region" description="Helical" evidence="5">
    <location>
        <begin position="93"/>
        <end position="116"/>
    </location>
</feature>
<proteinExistence type="predicted"/>
<evidence type="ECO:0000256" key="2">
    <source>
        <dbReference type="ARBA" id="ARBA00022777"/>
    </source>
</evidence>
<reference evidence="8 9" key="2">
    <citation type="submission" date="2018-03" db="EMBL/GenBank/DDBJ databases">
        <authorList>
            <person name="Keele B.F."/>
        </authorList>
    </citation>
    <scope>NUCLEOTIDE SEQUENCE [LARGE SCALE GENOMIC DNA]</scope>
    <source>
        <strain evidence="8 9">D13</strain>
    </source>
</reference>
<dbReference type="GO" id="GO:0046983">
    <property type="term" value="F:protein dimerization activity"/>
    <property type="evidence" value="ECO:0007669"/>
    <property type="project" value="InterPro"/>
</dbReference>
<dbReference type="KEGG" id="xba:C7S18_21420"/>
<feature type="transmembrane region" description="Helical" evidence="5">
    <location>
        <begin position="192"/>
        <end position="213"/>
    </location>
</feature>
<sequence>MILRASRNPRSIPWQVSSPDRHQHRSPQALNAPFSNIRSDPHLPTHTIMAPRYCRPTSLAEPGFIAALVTWTAVIAMVWFNQSDSGILLSGNAARMLSLGMALLFMILVVLTTIVVDVWPSPVQLAMVALKGVCAFVITAATPSSAGPILLIIVMSEIAARLPMRQVWPVYFFTNLLLLLLLSRVWGWVGAWIGTFSYGGFQLFAIIVMQYAVRAEQTSAELKEVNAHLLATRSLLAESARDQERLRIARELHDVAGHKLTALKLQLTALSRRPALAEDESTQLAAQLADELLGDLRQVVKQMREQDGMNLRAAIEQLAAPFPKPKVILELDDAARVDSVVKADAIVRAVQEALTNAARHGQAEHLWIRLKREQDRIEIELCDDGRGAGTPVPGSGLLGMQERFHEVGGDVALSAEPGRGFRILAWVPAL</sequence>
<protein>
    <submittedName>
        <fullName evidence="8">Two-component sensor histidine kinase</fullName>
    </submittedName>
</protein>
<dbReference type="AlphaFoldDB" id="A0A2P1PXN3"/>
<dbReference type="Pfam" id="PF02518">
    <property type="entry name" value="HATPase_c"/>
    <property type="match status" value="1"/>
</dbReference>
<evidence type="ECO:0000259" key="7">
    <source>
        <dbReference type="Pfam" id="PF07730"/>
    </source>
</evidence>
<feature type="transmembrane region" description="Helical" evidence="5">
    <location>
        <begin position="63"/>
        <end position="81"/>
    </location>
</feature>
<evidence type="ECO:0000313" key="8">
    <source>
        <dbReference type="EMBL" id="AVP99574.1"/>
    </source>
</evidence>
<keyword evidence="5" id="KW-0812">Transmembrane</keyword>
<keyword evidence="3" id="KW-0902">Two-component regulatory system</keyword>
<feature type="domain" description="Histidine kinase/HSP90-like ATPase" evidence="6">
    <location>
        <begin position="343"/>
        <end position="428"/>
    </location>
</feature>
<dbReference type="SUPFAM" id="SSF55874">
    <property type="entry name" value="ATPase domain of HSP90 chaperone/DNA topoisomerase II/histidine kinase"/>
    <property type="match status" value="1"/>
</dbReference>
<keyword evidence="2 8" id="KW-0418">Kinase</keyword>